<gene>
    <name evidence="2" type="ORF">SAMN02746089_00320</name>
</gene>
<reference evidence="2 3" key="1">
    <citation type="submission" date="2016-11" db="EMBL/GenBank/DDBJ databases">
        <authorList>
            <person name="Jaros S."/>
            <person name="Januszkiewicz K."/>
            <person name="Wedrychowicz H."/>
        </authorList>
    </citation>
    <scope>NUCLEOTIDE SEQUENCE [LARGE SCALE GENOMIC DNA]</scope>
    <source>
        <strain evidence="2 3">DSM 17918</strain>
    </source>
</reference>
<feature type="transmembrane region" description="Helical" evidence="1">
    <location>
        <begin position="6"/>
        <end position="26"/>
    </location>
</feature>
<dbReference type="PANTHER" id="PTHR36443:SF1">
    <property type="entry name" value="BSR5223 PROTEIN"/>
    <property type="match status" value="1"/>
</dbReference>
<evidence type="ECO:0000313" key="2">
    <source>
        <dbReference type="EMBL" id="SHE49067.1"/>
    </source>
</evidence>
<keyword evidence="1" id="KW-0812">Transmembrane</keyword>
<dbReference type="PANTHER" id="PTHR36443">
    <property type="entry name" value="BSR5223 PROTEIN"/>
    <property type="match status" value="1"/>
</dbReference>
<dbReference type="RefSeq" id="WP_073341345.1">
    <property type="nucleotide sequence ID" value="NZ_FQVH01000002.1"/>
</dbReference>
<proteinExistence type="predicted"/>
<evidence type="ECO:0008006" key="4">
    <source>
        <dbReference type="Google" id="ProtNLM"/>
    </source>
</evidence>
<accession>A0A1M4TXN3</accession>
<feature type="transmembrane region" description="Helical" evidence="1">
    <location>
        <begin position="47"/>
        <end position="69"/>
    </location>
</feature>
<keyword evidence="1" id="KW-0472">Membrane</keyword>
<protein>
    <recommendedName>
        <fullName evidence="4">DUF2905 domain-containing protein</fullName>
    </recommendedName>
</protein>
<evidence type="ECO:0000313" key="3">
    <source>
        <dbReference type="Proteomes" id="UP000184088"/>
    </source>
</evidence>
<dbReference type="Pfam" id="PF11146">
    <property type="entry name" value="DUF2905"/>
    <property type="match status" value="1"/>
</dbReference>
<dbReference type="STRING" id="1121256.SAMN02746089_00320"/>
<keyword evidence="1" id="KW-1133">Transmembrane helix</keyword>
<keyword evidence="3" id="KW-1185">Reference proteome</keyword>
<dbReference type="AlphaFoldDB" id="A0A1M4TXN3"/>
<dbReference type="Proteomes" id="UP000184088">
    <property type="component" value="Unassembled WGS sequence"/>
</dbReference>
<dbReference type="InterPro" id="IPR021320">
    <property type="entry name" value="DUF2905"/>
</dbReference>
<organism evidence="2 3">
    <name type="scientific">Caldanaerobius fijiensis DSM 17918</name>
    <dbReference type="NCBI Taxonomy" id="1121256"/>
    <lineage>
        <taxon>Bacteria</taxon>
        <taxon>Bacillati</taxon>
        <taxon>Bacillota</taxon>
        <taxon>Clostridia</taxon>
        <taxon>Thermoanaerobacterales</taxon>
        <taxon>Thermoanaerobacteraceae</taxon>
        <taxon>Caldanaerobius</taxon>
    </lineage>
</organism>
<sequence length="71" mass="7807">MFDGLGRTFILVGVIFILIGIAFIVGKKLGFGMLPGDIVIRKGNVTFYFPLVSGILLSIILTIILNLIFRH</sequence>
<evidence type="ECO:0000256" key="1">
    <source>
        <dbReference type="SAM" id="Phobius"/>
    </source>
</evidence>
<name>A0A1M4TXN3_9THEO</name>
<dbReference type="EMBL" id="FQVH01000002">
    <property type="protein sequence ID" value="SHE49067.1"/>
    <property type="molecule type" value="Genomic_DNA"/>
</dbReference>